<feature type="region of interest" description="Disordered" evidence="1">
    <location>
        <begin position="41"/>
        <end position="63"/>
    </location>
</feature>
<evidence type="ECO:0000256" key="1">
    <source>
        <dbReference type="SAM" id="MobiDB-lite"/>
    </source>
</evidence>
<dbReference type="PANTHER" id="PTHR33785:SF2">
    <property type="entry name" value="DUF1685 DOMAIN-CONTAINING PROTEIN"/>
    <property type="match status" value="1"/>
</dbReference>
<sequence length="207" mass="23938">MTADIKSPCLHDSMDKLWFYQNIVCIEPDVVSLRSMLTRPKNINTSSSDENTNRQSNYKDRRPAGLKIVKSKPLFQLQSTPKSTRKQRMKSYKSLSELENYELKGFMDLGFTFPRDELSAKIMRILPGLQRFEKKDGEHGDNRQVTRPYLSESWLVNNQLLNLKALQGSTSADDMKKHLKYWAHLVAMLVHEEEALETKSLRGPFSV</sequence>
<dbReference type="AlphaFoldDB" id="A0A5P1ECT6"/>
<protein>
    <submittedName>
        <fullName evidence="2">Uncharacterized protein</fullName>
    </submittedName>
</protein>
<feature type="compositionally biased region" description="Polar residues" evidence="1">
    <location>
        <begin position="41"/>
        <end position="56"/>
    </location>
</feature>
<evidence type="ECO:0000313" key="2">
    <source>
        <dbReference type="EMBL" id="ONK62531.1"/>
    </source>
</evidence>
<dbReference type="Proteomes" id="UP000243459">
    <property type="component" value="Chromosome 7"/>
</dbReference>
<reference evidence="3" key="1">
    <citation type="journal article" date="2017" name="Nat. Commun.">
        <title>The asparagus genome sheds light on the origin and evolution of a young Y chromosome.</title>
        <authorList>
            <person name="Harkess A."/>
            <person name="Zhou J."/>
            <person name="Xu C."/>
            <person name="Bowers J.E."/>
            <person name="Van der Hulst R."/>
            <person name="Ayyampalayam S."/>
            <person name="Mercati F."/>
            <person name="Riccardi P."/>
            <person name="McKain M.R."/>
            <person name="Kakrana A."/>
            <person name="Tang H."/>
            <person name="Ray J."/>
            <person name="Groenendijk J."/>
            <person name="Arikit S."/>
            <person name="Mathioni S.M."/>
            <person name="Nakano M."/>
            <person name="Shan H."/>
            <person name="Telgmann-Rauber A."/>
            <person name="Kanno A."/>
            <person name="Yue Z."/>
            <person name="Chen H."/>
            <person name="Li W."/>
            <person name="Chen Y."/>
            <person name="Xu X."/>
            <person name="Zhang Y."/>
            <person name="Luo S."/>
            <person name="Chen H."/>
            <person name="Gao J."/>
            <person name="Mao Z."/>
            <person name="Pires J.C."/>
            <person name="Luo M."/>
            <person name="Kudrna D."/>
            <person name="Wing R.A."/>
            <person name="Meyers B.C."/>
            <person name="Yi K."/>
            <person name="Kong H."/>
            <person name="Lavrijsen P."/>
            <person name="Sunseri F."/>
            <person name="Falavigna A."/>
            <person name="Ye Y."/>
            <person name="Leebens-Mack J.H."/>
            <person name="Chen G."/>
        </authorList>
    </citation>
    <scope>NUCLEOTIDE SEQUENCE [LARGE SCALE GENOMIC DNA]</scope>
    <source>
        <strain evidence="3">cv. DH0086</strain>
    </source>
</reference>
<proteinExistence type="predicted"/>
<dbReference type="OMA" id="GFRFNKE"/>
<evidence type="ECO:0000313" key="3">
    <source>
        <dbReference type="Proteomes" id="UP000243459"/>
    </source>
</evidence>
<dbReference type="OrthoDB" id="1918258at2759"/>
<dbReference type="PANTHER" id="PTHR33785">
    <property type="entry name" value="OS06G0550800 PROTEIN"/>
    <property type="match status" value="1"/>
</dbReference>
<name>A0A5P1ECT6_ASPOF</name>
<keyword evidence="3" id="KW-1185">Reference proteome</keyword>
<dbReference type="EMBL" id="CM007387">
    <property type="protein sequence ID" value="ONK62531.1"/>
    <property type="molecule type" value="Genomic_DNA"/>
</dbReference>
<gene>
    <name evidence="2" type="ORF">A4U43_C07F5050</name>
</gene>
<organism evidence="2 3">
    <name type="scientific">Asparagus officinalis</name>
    <name type="common">Garden asparagus</name>
    <dbReference type="NCBI Taxonomy" id="4686"/>
    <lineage>
        <taxon>Eukaryota</taxon>
        <taxon>Viridiplantae</taxon>
        <taxon>Streptophyta</taxon>
        <taxon>Embryophyta</taxon>
        <taxon>Tracheophyta</taxon>
        <taxon>Spermatophyta</taxon>
        <taxon>Magnoliopsida</taxon>
        <taxon>Liliopsida</taxon>
        <taxon>Asparagales</taxon>
        <taxon>Asparagaceae</taxon>
        <taxon>Asparagoideae</taxon>
        <taxon>Asparagus</taxon>
    </lineage>
</organism>
<dbReference type="Gramene" id="ONK62531">
    <property type="protein sequence ID" value="ONK62531"/>
    <property type="gene ID" value="A4U43_C07F5050"/>
</dbReference>
<accession>A0A5P1ECT6</accession>